<dbReference type="SMART" id="SM00060">
    <property type="entry name" value="FN3"/>
    <property type="match status" value="1"/>
</dbReference>
<dbReference type="InterPro" id="IPR013783">
    <property type="entry name" value="Ig-like_fold"/>
</dbReference>
<dbReference type="Pfam" id="PF06739">
    <property type="entry name" value="SBBP"/>
    <property type="match status" value="1"/>
</dbReference>
<dbReference type="EMBL" id="CP032869">
    <property type="protein sequence ID" value="AYL95019.1"/>
    <property type="molecule type" value="Genomic_DNA"/>
</dbReference>
<dbReference type="Gene3D" id="3.30.160.710">
    <property type="match status" value="2"/>
</dbReference>
<accession>A0A494VLP8</accession>
<dbReference type="InterPro" id="IPR026341">
    <property type="entry name" value="T9SS_type_B"/>
</dbReference>
<dbReference type="InterPro" id="IPR057708">
    <property type="entry name" value="DUF7948"/>
</dbReference>
<dbReference type="InterPro" id="IPR010620">
    <property type="entry name" value="SBBP_repeat"/>
</dbReference>
<sequence length="2131" mass="223323">MKWWWWFVTFVLHNLTHYYMKQFLPLLLFVLLPASIITAQTRQQNAGKFSLSAGLRFEENKGQVLDDKGQTRNDILYTLKDNDVTLFFTRTGITYQWRQVEGSKQAPVNNSPGKKSPLVLLKPDHEKRRVKVALRDMRWLNTGTDVTVLAEDAYSDVVNRYSASGVVENIKSYHKLIYKNLYPNTDIVYYIKDGKLEYDVVLHKGAELGNVKFTYSGKQKVKLAGGKIVLKNEVGSLTEHEPIAYSGTEALNIRYRLKDNVIGFEAVDGSSLKGSELLIDPTITWGTYLGGGNDDAGVGTATDALGNVYLAGYTSSTQNIASAGGYQSGGGDPGGFNYDAFLVKFDSNGNRLWATYYGGANSDYGSAVCTDNANNVFLVGYTRSSAGIASAESVAQGTLAGDYDAFVVKFSSTGARIWGTYFGGPVNDNGYISGDDLATCAATNADGDIFVGGYTWSKKFPIKSSTYQKDYAGGRYDAFIFGLNSGGAPKFSTYYGGKSDDIINGIAAKGTRVYICGNTNSSNKIASSGTHQGGYSGPADGTGYDDAFLTAFSTGGAFEWGTYYGGSGDEAARAVATDADGNIYVGGFTNSSSNIALNGFQNTGYSSNVLVDRDGFLAKFTNTGSLIWGTYYGGSPVDEVNAVAVDGSNNVYIGGYTKSFVAGQIAKDGFKDNISAGNDGFVAKFNAAGARLWGSYLGGSDEDIVKGLATSGNYLYIAGSTTSTSGIASGGFQYMPGGGINDGFLLKIEGSSNPPVDPVTPKNSSNIVFSNAASDKVTLTWTNGTGTARIVEARTADDVFPNPANASIYPNNNVYGLGFPIDADTRVVYRGTGNTVTVTGLTANTKYYFKVFDYTGAFEPQVVYLTENTTGNPASTTIGKTDQTITFAGPVIKTYGDADFDPAMASSGLAVTYSSSNTSVVSLIAGKLHITGTGTANITASQAGNGTYGAATPVTQQIIVNKAVLTARALDAAKTYGSVNPDLLPGIGGFVNGESTNVLISYPTLSTTATISSPVGAYPINITGGETRNYTFNYINGTLTVNKATLRVTADDKSREENTPNPALTVSYNGFVNGDLATNLTTAPTATTTATVSSPVGYYPIVPAGGVSGNYNFIYTNGRLEVFAGLPAQTIYFPPFDPHFINEANFYIEANVSSGLRLTFTSSNPAVATIVNNNQIHVVGLGSTVITASQPGNASYRPAVDVMQTLNIGKVDQVIFFSSMGKKNYGTPDFDPSITTSSGLPVVLTSDNLSVATIVSGKIHIVGVGNANITASQAGNDIFNPAVSVTRLLAVNSASQFITFNQIDPKLTTDADFDPGATASSGLTVTYASSNLAVATIVGGKVHIVGPGSTTITATQTGDSHYAASQPVSRQLLVTEVLSQTISFNAFGTKYFGDADFDANATSSAGLPVTLTSDNTDVATIIGGRIHIVNAGIANITATQPGALTVTPADPVTRTLTVKQQVQTITFVPLTTKYYSTIDFEPGATASSGLPVSYTSSNEAVATIVSGKIHIVGLGATIITAMQDGNANIAAAAQVSQNLTVIKDKQIINFPTITKRRFGLPDFSARATSNLGLPVTLVSSNEAVAKVIGGNIHIVSVGNTNITASQPGNETASAAVSVTRLFTVLKANQTITFPVIAPKATTAVDFDPLATASSGLQVTYSSKNTSIATIVNGKVHILRAGRVTITASQAGSANYAAAPNVNRSLIIRSQATQVITFPNLAVKEFGDADFLPNAMASSGLPVTYTSSNPAIATIVDGKVHIVGVGSVVIIASQPGNEAVAAAAQVSRTLRVRQGSQTITFANLAEKLATDADFDPGATASSGLPVSYTTDNAGVATIVDGKVHIVRAGIVKIIASQAGNVNFRPAATVSRRLIVNGLTQTITFNPLVGKFVNDPDFALTATSSSGLPVSYTSGNLGIAQIVEGNKVHINGAGTVTITASQPGNATIAAAVNVERTLTVSKINQTITFDDIGSVSVGMPYTLHATSTSGLPVIFITSDETTATISGTTLTGLRRGRVIITATQPGNENFLAAPRVSKEVMITQDLAIVPNNLLTPNGDGRNDLWIVENIEVYPRNTITIFDRAGRTVYHASGYRNDWDGTSAGGPLRQDAYFYVIDLGNGASPVRGSVTILR</sequence>
<dbReference type="GO" id="GO:0046872">
    <property type="term" value="F:metal ion binding"/>
    <property type="evidence" value="ECO:0007669"/>
    <property type="project" value="InterPro"/>
</dbReference>
<dbReference type="PANTHER" id="PTHR35580:SF1">
    <property type="entry name" value="PHYTASE-LIKE DOMAIN-CONTAINING PROTEIN"/>
    <property type="match status" value="1"/>
</dbReference>
<proteinExistence type="predicted"/>
<dbReference type="InterPro" id="IPR052918">
    <property type="entry name" value="Motility_Chemotaxis_Reg"/>
</dbReference>
<dbReference type="Proteomes" id="UP000270046">
    <property type="component" value="Chromosome"/>
</dbReference>
<keyword evidence="3" id="KW-1185">Reference proteome</keyword>
<name>A0A494VLP8_9SPHI</name>
<dbReference type="Gene3D" id="2.60.40.1080">
    <property type="match status" value="6"/>
</dbReference>
<dbReference type="InterPro" id="IPR008963">
    <property type="entry name" value="Purple_acid_Pase-like_N"/>
</dbReference>
<dbReference type="InterPro" id="IPR003961">
    <property type="entry name" value="FN3_dom"/>
</dbReference>
<dbReference type="Pfam" id="PF18676">
    <property type="entry name" value="MBG_2"/>
    <property type="match status" value="2"/>
</dbReference>
<dbReference type="Pfam" id="PF13585">
    <property type="entry name" value="CHU_C"/>
    <property type="match status" value="1"/>
</dbReference>
<dbReference type="InterPro" id="IPR015914">
    <property type="entry name" value="PAPs_N"/>
</dbReference>
<dbReference type="Pfam" id="PF25778">
    <property type="entry name" value="DUF7948"/>
    <property type="match status" value="1"/>
</dbReference>
<dbReference type="Gene3D" id="2.60.40.10">
    <property type="entry name" value="Immunoglobulins"/>
    <property type="match status" value="1"/>
</dbReference>
<reference evidence="2 3" key="1">
    <citation type="submission" date="2018-10" db="EMBL/GenBank/DDBJ databases">
        <title>Genome sequencing of Mucilaginibacter sp. HYN0043.</title>
        <authorList>
            <person name="Kim M."/>
            <person name="Yi H."/>
        </authorList>
    </citation>
    <scope>NUCLEOTIDE SEQUENCE [LARGE SCALE GENOMIC DNA]</scope>
    <source>
        <strain evidence="2 3">HYN0043</strain>
    </source>
</reference>
<organism evidence="2 3">
    <name type="scientific">Mucilaginibacter celer</name>
    <dbReference type="NCBI Taxonomy" id="2305508"/>
    <lineage>
        <taxon>Bacteria</taxon>
        <taxon>Pseudomonadati</taxon>
        <taxon>Bacteroidota</taxon>
        <taxon>Sphingobacteriia</taxon>
        <taxon>Sphingobacteriales</taxon>
        <taxon>Sphingobacteriaceae</taxon>
        <taxon>Mucilaginibacter</taxon>
    </lineage>
</organism>
<dbReference type="InterPro" id="IPR008964">
    <property type="entry name" value="Invasin/intimin_cell_adhesion"/>
</dbReference>
<dbReference type="PANTHER" id="PTHR35580">
    <property type="entry name" value="CELL SURFACE GLYCOPROTEIN (S-LAYER PROTEIN)-LIKE PROTEIN"/>
    <property type="match status" value="1"/>
</dbReference>
<dbReference type="SUPFAM" id="SSF49363">
    <property type="entry name" value="Purple acid phosphatase, N-terminal domain"/>
    <property type="match status" value="1"/>
</dbReference>
<evidence type="ECO:0000313" key="3">
    <source>
        <dbReference type="Proteomes" id="UP000270046"/>
    </source>
</evidence>
<dbReference type="InterPro" id="IPR041286">
    <property type="entry name" value="MBG_2"/>
</dbReference>
<feature type="domain" description="Fibronectin type-III" evidence="1">
    <location>
        <begin position="758"/>
        <end position="860"/>
    </location>
</feature>
<gene>
    <name evidence="2" type="ORF">HYN43_006785</name>
</gene>
<dbReference type="GO" id="GO:0003993">
    <property type="term" value="F:acid phosphatase activity"/>
    <property type="evidence" value="ECO:0007669"/>
    <property type="project" value="InterPro"/>
</dbReference>
<protein>
    <recommendedName>
        <fullName evidence="1">Fibronectin type-III domain-containing protein</fullName>
    </recommendedName>
</protein>
<dbReference type="NCBIfam" id="TIGR04131">
    <property type="entry name" value="Bac_Flav_CTERM"/>
    <property type="match status" value="1"/>
</dbReference>
<dbReference type="OrthoDB" id="355609at2"/>
<dbReference type="SUPFAM" id="SSF49373">
    <property type="entry name" value="Invasin/intimin cell-adhesion fragments"/>
    <property type="match status" value="5"/>
</dbReference>
<evidence type="ECO:0000313" key="2">
    <source>
        <dbReference type="EMBL" id="AYL95019.1"/>
    </source>
</evidence>
<dbReference type="Pfam" id="PF16656">
    <property type="entry name" value="Pur_ac_phosph_N"/>
    <property type="match status" value="1"/>
</dbReference>
<dbReference type="KEGG" id="muh:HYN43_006785"/>
<evidence type="ECO:0000259" key="1">
    <source>
        <dbReference type="SMART" id="SM00060"/>
    </source>
</evidence>